<protein>
    <submittedName>
        <fullName evidence="2">Uncharacterized protein</fullName>
    </submittedName>
</protein>
<organism evidence="2 3">
    <name type="scientific">Prevotella amnii DNF00058</name>
    <dbReference type="NCBI Taxonomy" id="1401066"/>
    <lineage>
        <taxon>Bacteria</taxon>
        <taxon>Pseudomonadati</taxon>
        <taxon>Bacteroidota</taxon>
        <taxon>Bacteroidia</taxon>
        <taxon>Bacteroidales</taxon>
        <taxon>Prevotellaceae</taxon>
        <taxon>Prevotella</taxon>
    </lineage>
</organism>
<sequence length="271" mass="31341">MKNLENKKFSENLNISENTKKEIENSNKLENEGLNVEDNSTTKSNKSNCDDSNIKEESKTKKLKKLLDNKTGLFFEGSEKYKNFMTSFGALKNVDSNAFEGALKAVKKSWEDENKEEIEKIENTPTVQFFEQILQDSEIKALIDNVFYNNFDYKKIVKDGYVICFLSDTIKNDNENKDNERKDNYTTITINDIYSHPHTGTVYYKKLDLNRTNYIKAVVSFSYYVKEFNKVKKAANKAGSLLNDLRVILQKLKEKDANKSLICDVVNDIFD</sequence>
<feature type="compositionally biased region" description="Basic and acidic residues" evidence="1">
    <location>
        <begin position="1"/>
        <end position="10"/>
    </location>
</feature>
<feature type="compositionally biased region" description="Polar residues" evidence="1">
    <location>
        <begin position="37"/>
        <end position="47"/>
    </location>
</feature>
<dbReference type="EMBL" id="JRNU01000012">
    <property type="protein sequence ID" value="KGF52424.1"/>
    <property type="molecule type" value="Genomic_DNA"/>
</dbReference>
<accession>A0A096D4H6</accession>
<dbReference type="Proteomes" id="UP000029614">
    <property type="component" value="Unassembled WGS sequence"/>
</dbReference>
<evidence type="ECO:0000313" key="2">
    <source>
        <dbReference type="EMBL" id="KGF52424.1"/>
    </source>
</evidence>
<dbReference type="RefSeq" id="WP_036854844.1">
    <property type="nucleotide sequence ID" value="NZ_JRNU01000012.1"/>
</dbReference>
<evidence type="ECO:0000313" key="3">
    <source>
        <dbReference type="Proteomes" id="UP000029614"/>
    </source>
</evidence>
<keyword evidence="3" id="KW-1185">Reference proteome</keyword>
<dbReference type="AlphaFoldDB" id="A0A096D4H6"/>
<feature type="region of interest" description="Disordered" evidence="1">
    <location>
        <begin position="1"/>
        <end position="54"/>
    </location>
</feature>
<evidence type="ECO:0000256" key="1">
    <source>
        <dbReference type="SAM" id="MobiDB-lite"/>
    </source>
</evidence>
<comment type="caution">
    <text evidence="2">The sequence shown here is derived from an EMBL/GenBank/DDBJ whole genome shotgun (WGS) entry which is preliminary data.</text>
</comment>
<feature type="compositionally biased region" description="Basic and acidic residues" evidence="1">
    <location>
        <begin position="18"/>
        <end position="31"/>
    </location>
</feature>
<proteinExistence type="predicted"/>
<name>A0A096D4H6_9BACT</name>
<gene>
    <name evidence="2" type="ORF">HMPREF9302_03885</name>
</gene>
<reference evidence="2 3" key="1">
    <citation type="submission" date="2014-07" db="EMBL/GenBank/DDBJ databases">
        <authorList>
            <person name="McCorrison J."/>
            <person name="Sanka R."/>
            <person name="Torralba M."/>
            <person name="Gillis M."/>
            <person name="Haft D.H."/>
            <person name="Methe B."/>
            <person name="Sutton G."/>
            <person name="Nelson K.E."/>
        </authorList>
    </citation>
    <scope>NUCLEOTIDE SEQUENCE [LARGE SCALE GENOMIC DNA]</scope>
    <source>
        <strain evidence="2 3">DNF00058</strain>
    </source>
</reference>